<dbReference type="KEGG" id="sfw:WN53_25730"/>
<comment type="subcellular location">
    <subcellularLocation>
        <location evidence="1">Cytoplasm</location>
    </subcellularLocation>
</comment>
<evidence type="ECO:0000256" key="2">
    <source>
        <dbReference type="ARBA" id="ARBA00022448"/>
    </source>
</evidence>
<keyword evidence="4 7" id="KW-0808">Transferase</keyword>
<keyword evidence="6" id="KW-0418">Kinase</keyword>
<evidence type="ECO:0000256" key="5">
    <source>
        <dbReference type="ARBA" id="ARBA00022683"/>
    </source>
</evidence>
<dbReference type="Pfam" id="PF00359">
    <property type="entry name" value="PTS_EIIA_2"/>
    <property type="match status" value="1"/>
</dbReference>
<dbReference type="PANTHER" id="PTHR36203:SF4">
    <property type="entry name" value="MANNITOL-SPECIFIC CRYPTIC PHOSPHOTRANSFERASE ENZYME IIA COMPONENT"/>
    <property type="match status" value="1"/>
</dbReference>
<dbReference type="PROSITE" id="PS51094">
    <property type="entry name" value="PTS_EIIA_TYPE_2"/>
    <property type="match status" value="1"/>
</dbReference>
<dbReference type="EMBL" id="CABEEZ010000118">
    <property type="protein sequence ID" value="VTR48811.1"/>
    <property type="molecule type" value="Genomic_DNA"/>
</dbReference>
<dbReference type="CDD" id="cd00211">
    <property type="entry name" value="PTS_IIA_fru"/>
    <property type="match status" value="1"/>
</dbReference>
<dbReference type="InterPro" id="IPR002178">
    <property type="entry name" value="PTS_EIIA_type-2_dom"/>
</dbReference>
<sequence length="147" mass="16351">MLNDWLNADHIQLCDQVTDWQEAVTLSAQPLLQRGVITADYLTAIFQQHQALGPYYVLAPGIAMPHARPEEGAKALGLSLLKINQGVHFQSEDNDPVFIVVMLSAPDSSSHIEMISQLGELFSDSEAMEKLFLAQTKRQIEEVIANY</sequence>
<dbReference type="AlphaFoldDB" id="A0A0F7HI56"/>
<name>A0A0F7HI56_SERFO</name>
<keyword evidence="2" id="KW-0813">Transport</keyword>
<dbReference type="SUPFAM" id="SSF55804">
    <property type="entry name" value="Phoshotransferase/anion transport protein"/>
    <property type="match status" value="1"/>
</dbReference>
<dbReference type="PANTHER" id="PTHR36203">
    <property type="entry name" value="ASCORBATE-SPECIFIC PTS SYSTEM EIIA COMPONENT"/>
    <property type="match status" value="1"/>
</dbReference>
<gene>
    <name evidence="7" type="primary">ulaC_2</name>
    <name evidence="7" type="ORF">NCTC12965_05732</name>
</gene>
<evidence type="ECO:0000256" key="3">
    <source>
        <dbReference type="ARBA" id="ARBA00022490"/>
    </source>
</evidence>
<reference evidence="7" key="1">
    <citation type="submission" date="2019-05" db="EMBL/GenBank/DDBJ databases">
        <authorList>
            <consortium name="Pathogen Informatics"/>
        </authorList>
    </citation>
    <scope>NUCLEOTIDE SEQUENCE [LARGE SCALE GENOMIC DNA]</scope>
    <source>
        <strain evidence="7">NCTC12965</strain>
    </source>
</reference>
<dbReference type="GO" id="GO:0005737">
    <property type="term" value="C:cytoplasm"/>
    <property type="evidence" value="ECO:0007669"/>
    <property type="project" value="UniProtKB-SubCell"/>
</dbReference>
<dbReference type="InterPro" id="IPR016152">
    <property type="entry name" value="PTrfase/Anion_transptr"/>
</dbReference>
<dbReference type="GO" id="GO:0009401">
    <property type="term" value="P:phosphoenolpyruvate-dependent sugar phosphotransferase system"/>
    <property type="evidence" value="ECO:0007669"/>
    <property type="project" value="UniProtKB-KW"/>
</dbReference>
<dbReference type="EC" id="2.7.1.-" evidence="7"/>
<keyword evidence="5" id="KW-0598">Phosphotransferase system</keyword>
<dbReference type="STRING" id="47917.AV650_21395"/>
<dbReference type="InterPro" id="IPR051351">
    <property type="entry name" value="Ascorbate-PTS_EIIA_comp"/>
</dbReference>
<evidence type="ECO:0000256" key="4">
    <source>
        <dbReference type="ARBA" id="ARBA00022679"/>
    </source>
</evidence>
<protein>
    <submittedName>
        <fullName evidence="7">Ascorbate-specific phosphotransferase enzyme IIA component</fullName>
        <ecNumber evidence="7">2.7.1.-</ecNumber>
    </submittedName>
</protein>
<evidence type="ECO:0000256" key="1">
    <source>
        <dbReference type="ARBA" id="ARBA00004496"/>
    </source>
</evidence>
<dbReference type="GeneID" id="30323587"/>
<dbReference type="RefSeq" id="WP_024485148.1">
    <property type="nucleotide sequence ID" value="NZ_CAMKUH010000005.1"/>
</dbReference>
<dbReference type="GO" id="GO:0016301">
    <property type="term" value="F:kinase activity"/>
    <property type="evidence" value="ECO:0007669"/>
    <property type="project" value="UniProtKB-KW"/>
</dbReference>
<proteinExistence type="predicted"/>
<organism evidence="7">
    <name type="scientific">Serratia fonticola</name>
    <dbReference type="NCBI Taxonomy" id="47917"/>
    <lineage>
        <taxon>Bacteria</taxon>
        <taxon>Pseudomonadati</taxon>
        <taxon>Pseudomonadota</taxon>
        <taxon>Gammaproteobacteria</taxon>
        <taxon>Enterobacterales</taxon>
        <taxon>Yersiniaceae</taxon>
        <taxon>Serratia</taxon>
    </lineage>
</organism>
<accession>A0A0F7HI56</accession>
<evidence type="ECO:0000313" key="7">
    <source>
        <dbReference type="EMBL" id="VTR48811.1"/>
    </source>
</evidence>
<evidence type="ECO:0000256" key="6">
    <source>
        <dbReference type="ARBA" id="ARBA00022777"/>
    </source>
</evidence>
<dbReference type="Gene3D" id="3.40.930.10">
    <property type="entry name" value="Mannitol-specific EII, Chain A"/>
    <property type="match status" value="1"/>
</dbReference>
<keyword evidence="3" id="KW-0963">Cytoplasm</keyword>